<protein>
    <submittedName>
        <fullName evidence="2">Quinol monooxygenase</fullName>
    </submittedName>
</protein>
<sequence>MPYVVTVKWTAKPGEASAVAAAIDKLIPPTRAEEGVILYQAHRDPHDDHKFFFYEQYVNEDAFRRHIESAHAKTFGSNDAVPRLAEREFTTYQTWENVQSRNT</sequence>
<dbReference type="RefSeq" id="WP_269592435.1">
    <property type="nucleotide sequence ID" value="NZ_JAPWIS010000029.1"/>
</dbReference>
<evidence type="ECO:0000313" key="3">
    <source>
        <dbReference type="Proteomes" id="UP001066327"/>
    </source>
</evidence>
<dbReference type="InterPro" id="IPR007138">
    <property type="entry name" value="ABM_dom"/>
</dbReference>
<evidence type="ECO:0000313" key="2">
    <source>
        <dbReference type="EMBL" id="MCZ4589198.1"/>
    </source>
</evidence>
<keyword evidence="3" id="KW-1185">Reference proteome</keyword>
<evidence type="ECO:0000259" key="1">
    <source>
        <dbReference type="PROSITE" id="PS51725"/>
    </source>
</evidence>
<keyword evidence="2" id="KW-0560">Oxidoreductase</keyword>
<dbReference type="EMBL" id="JAPWIS010000029">
    <property type="protein sequence ID" value="MCZ4589198.1"/>
    <property type="molecule type" value="Genomic_DNA"/>
</dbReference>
<gene>
    <name evidence="2" type="ORF">O4328_37080</name>
</gene>
<comment type="caution">
    <text evidence="2">The sequence shown here is derived from an EMBL/GenBank/DDBJ whole genome shotgun (WGS) entry which is preliminary data.</text>
</comment>
<accession>A0ABT4NPA9</accession>
<dbReference type="Proteomes" id="UP001066327">
    <property type="component" value="Unassembled WGS sequence"/>
</dbReference>
<dbReference type="Gene3D" id="3.30.70.100">
    <property type="match status" value="1"/>
</dbReference>
<dbReference type="InterPro" id="IPR011008">
    <property type="entry name" value="Dimeric_a/b-barrel"/>
</dbReference>
<proteinExistence type="predicted"/>
<keyword evidence="2" id="KW-0503">Monooxygenase</keyword>
<feature type="domain" description="ABM" evidence="1">
    <location>
        <begin position="3"/>
        <end position="92"/>
    </location>
</feature>
<dbReference type="SUPFAM" id="SSF54909">
    <property type="entry name" value="Dimeric alpha+beta barrel"/>
    <property type="match status" value="1"/>
</dbReference>
<dbReference type="InterPro" id="IPR050744">
    <property type="entry name" value="AI-2_Isomerase_LsrG"/>
</dbReference>
<dbReference type="GO" id="GO:0004497">
    <property type="term" value="F:monooxygenase activity"/>
    <property type="evidence" value="ECO:0007669"/>
    <property type="project" value="UniProtKB-KW"/>
</dbReference>
<dbReference type="PANTHER" id="PTHR33336">
    <property type="entry name" value="QUINOL MONOOXYGENASE YGIN-RELATED"/>
    <property type="match status" value="1"/>
</dbReference>
<dbReference type="PANTHER" id="PTHR33336:SF15">
    <property type="entry name" value="ABM DOMAIN-CONTAINING PROTEIN"/>
    <property type="match status" value="1"/>
</dbReference>
<name>A0ABT4NPA9_RHOOP</name>
<organism evidence="2 3">
    <name type="scientific">Rhodococcus opacus</name>
    <name type="common">Nocardia opaca</name>
    <dbReference type="NCBI Taxonomy" id="37919"/>
    <lineage>
        <taxon>Bacteria</taxon>
        <taxon>Bacillati</taxon>
        <taxon>Actinomycetota</taxon>
        <taxon>Actinomycetes</taxon>
        <taxon>Mycobacteriales</taxon>
        <taxon>Nocardiaceae</taxon>
        <taxon>Rhodococcus</taxon>
    </lineage>
</organism>
<reference evidence="2" key="1">
    <citation type="submission" date="2022-12" db="EMBL/GenBank/DDBJ databases">
        <authorList>
            <person name="Krivoruchko A.V."/>
            <person name="Elkin A."/>
        </authorList>
    </citation>
    <scope>NUCLEOTIDE SEQUENCE</scope>
    <source>
        <strain evidence="2">IEGM 249</strain>
    </source>
</reference>
<dbReference type="PROSITE" id="PS51725">
    <property type="entry name" value="ABM"/>
    <property type="match status" value="1"/>
</dbReference>
<dbReference type="Pfam" id="PF03992">
    <property type="entry name" value="ABM"/>
    <property type="match status" value="1"/>
</dbReference>